<proteinExistence type="predicted"/>
<dbReference type="InterPro" id="IPR011004">
    <property type="entry name" value="Trimer_LpxA-like_sf"/>
</dbReference>
<dbReference type="InterPro" id="IPR050484">
    <property type="entry name" value="Transf_Hexapept/Carb_Anhydrase"/>
</dbReference>
<reference evidence="1 2" key="1">
    <citation type="submission" date="2011-12" db="EMBL/GenBank/DDBJ databases">
        <title>Whole genome shotgun sequence of Gordonia effusa NBRC 100432.</title>
        <authorList>
            <person name="Yoshida I."/>
            <person name="Takarada H."/>
            <person name="Hosoyama A."/>
            <person name="Tsuchikane K."/>
            <person name="Katsumata H."/>
            <person name="Yamazaki S."/>
            <person name="Fujita N."/>
        </authorList>
    </citation>
    <scope>NUCLEOTIDE SEQUENCE [LARGE SCALE GENOMIC DNA]</scope>
    <source>
        <strain evidence="1 2">NBRC 100432</strain>
    </source>
</reference>
<evidence type="ECO:0008006" key="3">
    <source>
        <dbReference type="Google" id="ProtNLM"/>
    </source>
</evidence>
<evidence type="ECO:0000313" key="2">
    <source>
        <dbReference type="Proteomes" id="UP000035034"/>
    </source>
</evidence>
<dbReference type="Pfam" id="PF00132">
    <property type="entry name" value="Hexapep"/>
    <property type="match status" value="2"/>
</dbReference>
<keyword evidence="2" id="KW-1185">Reference proteome</keyword>
<dbReference type="InterPro" id="IPR001451">
    <property type="entry name" value="Hexapep"/>
</dbReference>
<protein>
    <recommendedName>
        <fullName evidence="3">Gamma carbonic anhydrase family protein</fullName>
    </recommendedName>
</protein>
<dbReference type="PANTHER" id="PTHR13061:SF29">
    <property type="entry name" value="GAMMA CARBONIC ANHYDRASE-LIKE 1, MITOCHONDRIAL-RELATED"/>
    <property type="match status" value="1"/>
</dbReference>
<dbReference type="OrthoDB" id="9803036at2"/>
<dbReference type="Proteomes" id="UP000035034">
    <property type="component" value="Unassembled WGS sequence"/>
</dbReference>
<dbReference type="InterPro" id="IPR047324">
    <property type="entry name" value="LbH_gamma_CA-like"/>
</dbReference>
<dbReference type="STRING" id="1077974.GOEFS_052_00130"/>
<dbReference type="AlphaFoldDB" id="H0QZT9"/>
<dbReference type="Gene3D" id="2.160.10.10">
    <property type="entry name" value="Hexapeptide repeat proteins"/>
    <property type="match status" value="1"/>
</dbReference>
<comment type="caution">
    <text evidence="1">The sequence shown here is derived from an EMBL/GenBank/DDBJ whole genome shotgun (WGS) entry which is preliminary data.</text>
</comment>
<dbReference type="RefSeq" id="WP_007317677.1">
    <property type="nucleotide sequence ID" value="NZ_BAEH01000052.1"/>
</dbReference>
<dbReference type="CDD" id="cd04645">
    <property type="entry name" value="LbH_gamma_CA_like"/>
    <property type="match status" value="1"/>
</dbReference>
<name>H0QZT9_9ACTN</name>
<gene>
    <name evidence="1" type="ORF">GOEFS_052_00130</name>
</gene>
<dbReference type="SUPFAM" id="SSF51161">
    <property type="entry name" value="Trimeric LpxA-like enzymes"/>
    <property type="match status" value="1"/>
</dbReference>
<dbReference type="eggNOG" id="COG0663">
    <property type="taxonomic scope" value="Bacteria"/>
</dbReference>
<sequence>MAIYALGELEPTLGNDVYVHPDATVIGNVTLGDGASVWPGAVLRGDYGTISIGARTNIQDGTVIHCTPIDPTTIGAGCVVGHNAHIEGSTIGDNCLIASGSVVLNGSVIGSGAVVGAGAVVPFKFEVPSRAMALGVPAKVRAGFEVPEDHVELNVEMYYHNAQYYRTALRRLDEPDTRA</sequence>
<accession>H0QZT9</accession>
<organism evidence="1 2">
    <name type="scientific">Gordonia effusa NBRC 100432</name>
    <dbReference type="NCBI Taxonomy" id="1077974"/>
    <lineage>
        <taxon>Bacteria</taxon>
        <taxon>Bacillati</taxon>
        <taxon>Actinomycetota</taxon>
        <taxon>Actinomycetes</taxon>
        <taxon>Mycobacteriales</taxon>
        <taxon>Gordoniaceae</taxon>
        <taxon>Gordonia</taxon>
    </lineage>
</organism>
<dbReference type="EMBL" id="BAEH01000052">
    <property type="protein sequence ID" value="GAB18340.1"/>
    <property type="molecule type" value="Genomic_DNA"/>
</dbReference>
<dbReference type="PANTHER" id="PTHR13061">
    <property type="entry name" value="DYNACTIN SUBUNIT P25"/>
    <property type="match status" value="1"/>
</dbReference>
<evidence type="ECO:0000313" key="1">
    <source>
        <dbReference type="EMBL" id="GAB18340.1"/>
    </source>
</evidence>